<dbReference type="InterPro" id="IPR000560">
    <property type="entry name" value="His_Pase_clade-2"/>
</dbReference>
<evidence type="ECO:0008006" key="6">
    <source>
        <dbReference type="Google" id="ProtNLM"/>
    </source>
</evidence>
<dbReference type="CDD" id="cd07061">
    <property type="entry name" value="HP_HAP_like"/>
    <property type="match status" value="1"/>
</dbReference>
<dbReference type="Pfam" id="PF00328">
    <property type="entry name" value="His_Phos_2"/>
    <property type="match status" value="1"/>
</dbReference>
<dbReference type="PANTHER" id="PTHR20963">
    <property type="entry name" value="MULTIPLE INOSITOL POLYPHOSPHATE PHOSPHATASE-RELATED"/>
    <property type="match status" value="1"/>
</dbReference>
<feature type="region of interest" description="Disordered" evidence="2">
    <location>
        <begin position="29"/>
        <end position="48"/>
    </location>
</feature>
<evidence type="ECO:0000256" key="2">
    <source>
        <dbReference type="SAM" id="MobiDB-lite"/>
    </source>
</evidence>
<keyword evidence="3" id="KW-1133">Transmembrane helix</keyword>
<evidence type="ECO:0000313" key="4">
    <source>
        <dbReference type="EMBL" id="WFC95698.1"/>
    </source>
</evidence>
<protein>
    <recommendedName>
        <fullName evidence="6">Phosphoglycerate mutase-like protein</fullName>
    </recommendedName>
</protein>
<dbReference type="InterPro" id="IPR029033">
    <property type="entry name" value="His_PPase_superfam"/>
</dbReference>
<evidence type="ECO:0000313" key="5">
    <source>
        <dbReference type="Proteomes" id="UP001216638"/>
    </source>
</evidence>
<feature type="transmembrane region" description="Helical" evidence="3">
    <location>
        <begin position="93"/>
        <end position="113"/>
    </location>
</feature>
<sequence length="608" mass="66918">MRDERRSLEDDGAEEQHLIVHQIDADDYGRPVLHSVPSEAPHTDRPYVDESTELKAAPPAALDDNDDLDKTGRPAWLTRLRIDALPPELRRPAMAAGAVALVLLLFGVFYFAIGPHPADPATTAHGVPHAANAPVLDAAHARPSLGTNIGYPGSYKTGVPPEYAEEMVPVSRTRGVSPIQTGVPGFGKKFNPFKHMGPLSPYFSASFGVDNAKHLATPTGANGTCPLTQVHILHRHGARYPTGGAPTERVRDLVQTPGARFTGPLAFLNMYEYRVGAELLVPLGRQQLYLSGVKSAIDYGHLVERDLARGKKLFVRAGSQQRIVDSALAWTAGFFGNDWLNKTDFEVQIEAPRFNTTLAPNFACSAAADNFRVQDYVEKYLARTTARLAAHVHGAELSAQTVHGMQQLCAYDTVAFGQSAFCALFTEEDWRGFEYAWDQRFFYDYGPGAATGKAMGLGWVNEMVSRLTRTPWDRATQTSENATFNTDPHLFPIDRAVYADFTHDSVLTSVLATLGLRELAKPPRIDDPHRAFRTSHVVPFSARLILETFACGATEHDTLVRLRLNDAIVPLGQMDQCDTRDDGLCPLDQFLASLAKRNEQGWWDKCQA</sequence>
<keyword evidence="5" id="KW-1185">Reference proteome</keyword>
<dbReference type="Gene3D" id="3.40.50.1240">
    <property type="entry name" value="Phosphoglycerate mutase-like"/>
    <property type="match status" value="1"/>
</dbReference>
<evidence type="ECO:0000256" key="3">
    <source>
        <dbReference type="SAM" id="Phobius"/>
    </source>
</evidence>
<keyword evidence="1" id="KW-0378">Hydrolase</keyword>
<gene>
    <name evidence="4" type="ORF">MBRA1_002351</name>
</gene>
<dbReference type="InterPro" id="IPR033379">
    <property type="entry name" value="Acid_Pase_AS"/>
</dbReference>
<accession>A0AAF0DTD4</accession>
<proteinExistence type="predicted"/>
<keyword evidence="3" id="KW-0812">Transmembrane</keyword>
<reference evidence="4" key="1">
    <citation type="submission" date="2023-03" db="EMBL/GenBank/DDBJ databases">
        <title>Mating type loci evolution in Malassezia.</title>
        <authorList>
            <person name="Coelho M.A."/>
        </authorList>
    </citation>
    <scope>NUCLEOTIDE SEQUENCE</scope>
    <source>
        <strain evidence="4">CBS 14135</strain>
    </source>
</reference>
<dbReference type="PANTHER" id="PTHR20963:SF42">
    <property type="entry name" value="PHOSPHOGLYCERATE MUTASE-LIKE PROTEIN"/>
    <property type="match status" value="1"/>
</dbReference>
<dbReference type="SUPFAM" id="SSF53254">
    <property type="entry name" value="Phosphoglycerate mutase-like"/>
    <property type="match status" value="1"/>
</dbReference>
<dbReference type="GO" id="GO:0003993">
    <property type="term" value="F:acid phosphatase activity"/>
    <property type="evidence" value="ECO:0007669"/>
    <property type="project" value="TreeGrafter"/>
</dbReference>
<keyword evidence="3" id="KW-0472">Membrane</keyword>
<dbReference type="Proteomes" id="UP001216638">
    <property type="component" value="Chromosome 3"/>
</dbReference>
<name>A0AAF0DTD4_9BASI</name>
<dbReference type="PROSITE" id="PS00616">
    <property type="entry name" value="HIS_ACID_PHOSPHAT_1"/>
    <property type="match status" value="1"/>
</dbReference>
<dbReference type="AlphaFoldDB" id="A0AAF0DTD4"/>
<evidence type="ECO:0000256" key="1">
    <source>
        <dbReference type="ARBA" id="ARBA00022801"/>
    </source>
</evidence>
<organism evidence="4 5">
    <name type="scientific">Malassezia brasiliensis</name>
    <dbReference type="NCBI Taxonomy" id="1821822"/>
    <lineage>
        <taxon>Eukaryota</taxon>
        <taxon>Fungi</taxon>
        <taxon>Dikarya</taxon>
        <taxon>Basidiomycota</taxon>
        <taxon>Ustilaginomycotina</taxon>
        <taxon>Malasseziomycetes</taxon>
        <taxon>Malasseziales</taxon>
        <taxon>Malasseziaceae</taxon>
        <taxon>Malassezia</taxon>
    </lineage>
</organism>
<dbReference type="EMBL" id="CP119953">
    <property type="protein sequence ID" value="WFC95698.1"/>
    <property type="molecule type" value="Genomic_DNA"/>
</dbReference>